<dbReference type="InterPro" id="IPR053173">
    <property type="entry name" value="SAM-binding_MTase"/>
</dbReference>
<evidence type="ECO:0000259" key="1">
    <source>
        <dbReference type="Pfam" id="PF21320"/>
    </source>
</evidence>
<accession>A0A1I3FF31</accession>
<dbReference type="InterPro" id="IPR036390">
    <property type="entry name" value="WH_DNA-bd_sf"/>
</dbReference>
<sequence>MTQSDGTLLNDLAARVLGDLGGAVSVPLVRIGDALGLYRALAEIGLANADALAEAAGCAPRYVREWLAAQAASGYAHHEGGRFSLTPEQPLVFVEPDSPVNLIGAFDTAAAMVENQPKVQVAFKTGSGVAWGDQPGCMFCAVARLSGRAM</sequence>
<dbReference type="STRING" id="34004.SAMN04488021_1721"/>
<dbReference type="AlphaFoldDB" id="A0A1I3FF31"/>
<dbReference type="InterPro" id="IPR036388">
    <property type="entry name" value="WH-like_DNA-bd_sf"/>
</dbReference>
<dbReference type="Gene3D" id="1.10.10.10">
    <property type="entry name" value="Winged helix-like DNA-binding domain superfamily/Winged helix DNA-binding domain"/>
    <property type="match status" value="1"/>
</dbReference>
<dbReference type="SUPFAM" id="SSF46785">
    <property type="entry name" value="Winged helix' DNA-binding domain"/>
    <property type="match status" value="1"/>
</dbReference>
<dbReference type="Proteomes" id="UP000183635">
    <property type="component" value="Unassembled WGS sequence"/>
</dbReference>
<evidence type="ECO:0000313" key="3">
    <source>
        <dbReference type="Proteomes" id="UP000183635"/>
    </source>
</evidence>
<proteinExistence type="predicted"/>
<gene>
    <name evidence="2" type="ORF">SAMN04488021_1721</name>
</gene>
<dbReference type="Pfam" id="PF21320">
    <property type="entry name" value="WHD_Rv2258c"/>
    <property type="match status" value="1"/>
</dbReference>
<reference evidence="2 3" key="1">
    <citation type="submission" date="2016-10" db="EMBL/GenBank/DDBJ databases">
        <authorList>
            <person name="de Groot N.N."/>
        </authorList>
    </citation>
    <scope>NUCLEOTIDE SEQUENCE [LARGE SCALE GENOMIC DNA]</scope>
    <source>
        <strain evidence="2 3">DSM 8537</strain>
    </source>
</reference>
<name>A0A1I3FF31_9RHOB</name>
<organism evidence="2 3">
    <name type="scientific">Paracoccus aminovorans</name>
    <dbReference type="NCBI Taxonomy" id="34004"/>
    <lineage>
        <taxon>Bacteria</taxon>
        <taxon>Pseudomonadati</taxon>
        <taxon>Pseudomonadota</taxon>
        <taxon>Alphaproteobacteria</taxon>
        <taxon>Rhodobacterales</taxon>
        <taxon>Paracoccaceae</taxon>
        <taxon>Paracoccus</taxon>
    </lineage>
</organism>
<dbReference type="RefSeq" id="WP_211657868.1">
    <property type="nucleotide sequence ID" value="NZ_CBCRYP010000086.1"/>
</dbReference>
<dbReference type="InterPro" id="IPR048711">
    <property type="entry name" value="WHD_Rv2258c"/>
</dbReference>
<keyword evidence="3" id="KW-1185">Reference proteome</keyword>
<dbReference type="EMBL" id="FOPU01000072">
    <property type="protein sequence ID" value="SFI09800.1"/>
    <property type="molecule type" value="Genomic_DNA"/>
</dbReference>
<protein>
    <recommendedName>
        <fullName evidence="1">S-adenosylmethionine-dependent methyltransferase Rv2258c-like winged HTH domain-containing protein</fullName>
    </recommendedName>
</protein>
<feature type="domain" description="S-adenosylmethionine-dependent methyltransferase Rv2258c-like winged HTH" evidence="1">
    <location>
        <begin position="28"/>
        <end position="78"/>
    </location>
</feature>
<dbReference type="PANTHER" id="PTHR45128">
    <property type="entry name" value="METHYLTRANSFERASE TYPE 11"/>
    <property type="match status" value="1"/>
</dbReference>
<evidence type="ECO:0000313" key="2">
    <source>
        <dbReference type="EMBL" id="SFI09800.1"/>
    </source>
</evidence>
<dbReference type="PANTHER" id="PTHR45128:SF2">
    <property type="entry name" value="METHYLTRANSFERASE DOMAIN-CONTAINING PROTEIN"/>
    <property type="match status" value="1"/>
</dbReference>